<accession>A0ABQ9DPE1</accession>
<evidence type="ECO:0000313" key="1">
    <source>
        <dbReference type="EMBL" id="KAJ7426036.1"/>
    </source>
</evidence>
<name>A0ABQ9DPE1_9PASS</name>
<proteinExistence type="predicted"/>
<comment type="caution">
    <text evidence="1">The sequence shown here is derived from an EMBL/GenBank/DDBJ whole genome shotgun (WGS) entry which is preliminary data.</text>
</comment>
<keyword evidence="2" id="KW-1185">Reference proteome</keyword>
<evidence type="ECO:0000313" key="2">
    <source>
        <dbReference type="Proteomes" id="UP001145742"/>
    </source>
</evidence>
<reference evidence="1" key="1">
    <citation type="submission" date="2019-10" db="EMBL/GenBank/DDBJ databases">
        <authorList>
            <person name="Soares A.E.R."/>
            <person name="Aleixo A."/>
            <person name="Schneider P."/>
            <person name="Miyaki C.Y."/>
            <person name="Schneider M.P."/>
            <person name="Mello C."/>
            <person name="Vasconcelos A.T.R."/>
        </authorList>
    </citation>
    <scope>NUCLEOTIDE SEQUENCE</scope>
    <source>
        <tissue evidence="1">Muscle</tissue>
    </source>
</reference>
<protein>
    <submittedName>
        <fullName evidence="1">Uncharacterized protein</fullName>
    </submittedName>
</protein>
<sequence>MTEKNCLKFKKGKYKRNNPRHQCRLKAELLESSSEEKDLKVLVDNNTVCEPAVCPGSQMGFWGSLGRAFPAGEAPKRNRDGQIDRVDETFMVMDRGIVTEPLT</sequence>
<gene>
    <name evidence="1" type="ORF">WISP_19548</name>
</gene>
<organism evidence="1 2">
    <name type="scientific">Willisornis vidua</name>
    <name type="common">Xingu scale-backed antbird</name>
    <dbReference type="NCBI Taxonomy" id="1566151"/>
    <lineage>
        <taxon>Eukaryota</taxon>
        <taxon>Metazoa</taxon>
        <taxon>Chordata</taxon>
        <taxon>Craniata</taxon>
        <taxon>Vertebrata</taxon>
        <taxon>Euteleostomi</taxon>
        <taxon>Archelosauria</taxon>
        <taxon>Archosauria</taxon>
        <taxon>Dinosauria</taxon>
        <taxon>Saurischia</taxon>
        <taxon>Theropoda</taxon>
        <taxon>Coelurosauria</taxon>
        <taxon>Aves</taxon>
        <taxon>Neognathae</taxon>
        <taxon>Neoaves</taxon>
        <taxon>Telluraves</taxon>
        <taxon>Australaves</taxon>
        <taxon>Passeriformes</taxon>
        <taxon>Thamnophilidae</taxon>
        <taxon>Willisornis</taxon>
    </lineage>
</organism>
<dbReference type="EMBL" id="WHWB01032350">
    <property type="protein sequence ID" value="KAJ7426036.1"/>
    <property type="molecule type" value="Genomic_DNA"/>
</dbReference>
<dbReference type="Proteomes" id="UP001145742">
    <property type="component" value="Unassembled WGS sequence"/>
</dbReference>